<evidence type="ECO:0000313" key="2">
    <source>
        <dbReference type="EMBL" id="CAD1571135.1"/>
    </source>
</evidence>
<keyword evidence="1" id="KW-0812">Transmembrane</keyword>
<reference evidence="2" key="1">
    <citation type="submission" date="2020-07" db="EMBL/GenBank/DDBJ databases">
        <authorList>
            <person name="Ferguson B K."/>
        </authorList>
    </citation>
    <scope>NUCLEOTIDE SEQUENCE</scope>
    <source>
        <strain evidence="2">L06</strain>
    </source>
</reference>
<dbReference type="InterPro" id="IPR022048">
    <property type="entry name" value="Envelope_fusion-like"/>
</dbReference>
<proteinExistence type="predicted"/>
<name>A0A6V7L3Q8_9HYME</name>
<keyword evidence="1" id="KW-1133">Transmembrane helix</keyword>
<evidence type="ECO:0000256" key="1">
    <source>
        <dbReference type="SAM" id="Phobius"/>
    </source>
</evidence>
<sequence length="195" mass="22077">MHALERHGESPCCEMDLLIRSSLQLLRSCDIKILRSHKTQWTWLEETKTRLFSTAEETPLHVVCDNSESFTINIKSTGLLKLHHHCQAETSTDVLRNAGATKYHLPELHVAPLNLNLSEISPNLTKPYQIPTLLKTMKMDPLPNSSHASDLHTFEHTLDLVANHKMEEFNRDNFHLGVTGITAIVVLIIVTTMLV</sequence>
<accession>A0A6V7L3Q8</accession>
<organism evidence="2">
    <name type="scientific">Bracon brevicornis</name>
    <dbReference type="NCBI Taxonomy" id="1563983"/>
    <lineage>
        <taxon>Eukaryota</taxon>
        <taxon>Metazoa</taxon>
        <taxon>Ecdysozoa</taxon>
        <taxon>Arthropoda</taxon>
        <taxon>Hexapoda</taxon>
        <taxon>Insecta</taxon>
        <taxon>Pterygota</taxon>
        <taxon>Neoptera</taxon>
        <taxon>Endopterygota</taxon>
        <taxon>Hymenoptera</taxon>
        <taxon>Apocrita</taxon>
        <taxon>Ichneumonoidea</taxon>
        <taxon>Braconidae</taxon>
        <taxon>Braconinae</taxon>
        <taxon>Bracon</taxon>
    </lineage>
</organism>
<dbReference type="Pfam" id="PF12259">
    <property type="entry name" value="Baculo_F"/>
    <property type="match status" value="1"/>
</dbReference>
<feature type="transmembrane region" description="Helical" evidence="1">
    <location>
        <begin position="174"/>
        <end position="194"/>
    </location>
</feature>
<keyword evidence="1" id="KW-0472">Membrane</keyword>
<protein>
    <submittedName>
        <fullName evidence="2">Uncharacterized protein</fullName>
    </submittedName>
</protein>
<gene>
    <name evidence="2" type="ORF">BBRV_LOCUS96576</name>
</gene>
<dbReference type="EMBL" id="CADCXW020000333">
    <property type="protein sequence ID" value="CAD1571135.1"/>
    <property type="molecule type" value="Genomic_DNA"/>
</dbReference>
<dbReference type="AlphaFoldDB" id="A0A6V7L3Q8"/>